<protein>
    <submittedName>
        <fullName evidence="5">T9SS type A sorting domain-containing protein</fullName>
    </submittedName>
</protein>
<feature type="chain" id="PRO_5044712986" evidence="2">
    <location>
        <begin position="20"/>
        <end position="273"/>
    </location>
</feature>
<dbReference type="Pfam" id="PF18962">
    <property type="entry name" value="Por_Secre_tail"/>
    <property type="match status" value="1"/>
</dbReference>
<dbReference type="KEGG" id="mcaa:R3L15_13515"/>
<evidence type="ECO:0000313" key="4">
    <source>
        <dbReference type="EMBL" id="WXA01710.1"/>
    </source>
</evidence>
<dbReference type="EMBL" id="CP136925">
    <property type="protein sequence ID" value="WXA13130.1"/>
    <property type="molecule type" value="Genomic_DNA"/>
</dbReference>
<dbReference type="AlphaFoldDB" id="A0AAU6P817"/>
<dbReference type="RefSeq" id="WP_338732305.1">
    <property type="nucleotide sequence ID" value="NZ_CP136924.1"/>
</dbReference>
<dbReference type="Proteomes" id="UP001368318">
    <property type="component" value="Chromosome"/>
</dbReference>
<evidence type="ECO:0000256" key="2">
    <source>
        <dbReference type="SAM" id="SignalP"/>
    </source>
</evidence>
<reference evidence="5 6" key="1">
    <citation type="submission" date="2023-10" db="EMBL/GenBank/DDBJ databases">
        <title>Culture-based analysis of two novel bacteria associated with mangrove crab gills.</title>
        <authorList>
            <person name="Yang X."/>
            <person name="Garuglieri E."/>
            <person name="Van Goethem M.W."/>
            <person name="Fusi M."/>
            <person name="Marasco R."/>
            <person name="Daffonchio D.G."/>
        </authorList>
    </citation>
    <scope>NUCLEOTIDE SEQUENCE</scope>
    <source>
        <strain evidence="5">UG2-1</strain>
        <strain evidence="4">UG2-2</strain>
        <strain evidence="6">UG2_2</strain>
    </source>
</reference>
<gene>
    <name evidence="5" type="ORF">R3L15_13515</name>
    <name evidence="4" type="ORF">R3L16_08075</name>
</gene>
<dbReference type="EMBL" id="CP136924">
    <property type="protein sequence ID" value="WXA01710.1"/>
    <property type="molecule type" value="Genomic_DNA"/>
</dbReference>
<accession>A0AAU6P817</accession>
<organism evidence="5">
    <name type="scientific">Mangrovimonas cancribranchiae</name>
    <dbReference type="NCBI Taxonomy" id="3080055"/>
    <lineage>
        <taxon>Bacteria</taxon>
        <taxon>Pseudomonadati</taxon>
        <taxon>Bacteroidota</taxon>
        <taxon>Flavobacteriia</taxon>
        <taxon>Flavobacteriales</taxon>
        <taxon>Flavobacteriaceae</taxon>
        <taxon>Mangrovimonas</taxon>
    </lineage>
</organism>
<dbReference type="SUPFAM" id="SSF49785">
    <property type="entry name" value="Galactose-binding domain-like"/>
    <property type="match status" value="1"/>
</dbReference>
<name>A0AAU6P817_9FLAO</name>
<feature type="signal peptide" evidence="2">
    <location>
        <begin position="1"/>
        <end position="19"/>
    </location>
</feature>
<proteinExistence type="predicted"/>
<dbReference type="InterPro" id="IPR026444">
    <property type="entry name" value="Secre_tail"/>
</dbReference>
<dbReference type="InterPro" id="IPR008979">
    <property type="entry name" value="Galactose-bd-like_sf"/>
</dbReference>
<keyword evidence="1 2" id="KW-0732">Signal</keyword>
<dbReference type="NCBIfam" id="TIGR04183">
    <property type="entry name" value="Por_Secre_tail"/>
    <property type="match status" value="1"/>
</dbReference>
<keyword evidence="6" id="KW-1185">Reference proteome</keyword>
<feature type="domain" description="Secretion system C-terminal sorting" evidence="3">
    <location>
        <begin position="207"/>
        <end position="267"/>
    </location>
</feature>
<evidence type="ECO:0000313" key="5">
    <source>
        <dbReference type="EMBL" id="WXA13130.1"/>
    </source>
</evidence>
<evidence type="ECO:0000313" key="6">
    <source>
        <dbReference type="Proteomes" id="UP001368318"/>
    </source>
</evidence>
<dbReference type="Gene3D" id="2.60.120.260">
    <property type="entry name" value="Galactose-binding domain-like"/>
    <property type="match status" value="1"/>
</dbReference>
<evidence type="ECO:0000259" key="3">
    <source>
        <dbReference type="Pfam" id="PF18962"/>
    </source>
</evidence>
<evidence type="ECO:0000256" key="1">
    <source>
        <dbReference type="ARBA" id="ARBA00022729"/>
    </source>
</evidence>
<sequence>MKQIYILTLLLFTINLVNAQVSKTDTNSETLDASIATRILNYSSAEISGNITKIELDLTLTITDNSGCAPGAFGVHNDIAVSLTSPNGTEVHIVQDFAGILIGSPPVEITYQDLGYPSIVNETATYSDDATLLADDQTFFGAGTWKPHNSFSAFNGENPIGNWTLRVADGRSHGFPDFTCYLNATLRITTDTNLSINDLDLSDRIKIYPNPSSDFIQISGLNKSEKYNLYDIQGKKISNGIIPDNKKIEIRNLKNGLYFLQFENRGTIKLIKE</sequence>